<evidence type="ECO:0000256" key="18">
    <source>
        <dbReference type="SAM" id="MobiDB-lite"/>
    </source>
</evidence>
<feature type="region of interest" description="Disordered" evidence="18">
    <location>
        <begin position="1"/>
        <end position="28"/>
    </location>
</feature>
<dbReference type="CDD" id="cd01335">
    <property type="entry name" value="Radical_SAM"/>
    <property type="match status" value="2"/>
</dbReference>
<evidence type="ECO:0000256" key="12">
    <source>
        <dbReference type="ARBA" id="ARBA00022723"/>
    </source>
</evidence>
<dbReference type="HAMAP" id="MF_01611">
    <property type="entry name" value="FO_synth_sub1"/>
    <property type="match status" value="1"/>
</dbReference>
<feature type="domain" description="Radical SAM core" evidence="19">
    <location>
        <begin position="471"/>
        <end position="711"/>
    </location>
</feature>
<dbReference type="InterPro" id="IPR045567">
    <property type="entry name" value="CofH/MnqC-like_C"/>
</dbReference>
<gene>
    <name evidence="20" type="primary">cofH</name>
    <name evidence="20" type="ORF">ILT43_15620</name>
</gene>
<dbReference type="PANTHER" id="PTHR43076">
    <property type="entry name" value="FO SYNTHASE (COFH)"/>
    <property type="match status" value="1"/>
</dbReference>
<evidence type="ECO:0000256" key="13">
    <source>
        <dbReference type="ARBA" id="ARBA00023004"/>
    </source>
</evidence>
<proteinExistence type="inferred from homology"/>
<dbReference type="SMART" id="SM00729">
    <property type="entry name" value="Elp3"/>
    <property type="match status" value="2"/>
</dbReference>
<reference evidence="20 21" key="1">
    <citation type="submission" date="2020-12" db="EMBL/GenBank/DDBJ databases">
        <title>Sphingomonas sp.</title>
        <authorList>
            <person name="Kim M.K."/>
        </authorList>
    </citation>
    <scope>NUCLEOTIDE SEQUENCE [LARGE SCALE GENOMIC DNA]</scope>
    <source>
        <strain evidence="20 21">BT552</strain>
    </source>
</reference>
<dbReference type="Gene3D" id="3.20.20.70">
    <property type="entry name" value="Aldolase class I"/>
    <property type="match status" value="2"/>
</dbReference>
<protein>
    <recommendedName>
        <fullName evidence="8">FO synthase</fullName>
        <ecNumber evidence="7">2.5.1.147</ecNumber>
        <ecNumber evidence="6">4.3.1.32</ecNumber>
    </recommendedName>
</protein>
<evidence type="ECO:0000256" key="10">
    <source>
        <dbReference type="ARBA" id="ARBA00022679"/>
    </source>
</evidence>
<dbReference type="NCBIfam" id="TIGR03551">
    <property type="entry name" value="F420_cofH"/>
    <property type="match status" value="1"/>
</dbReference>
<dbReference type="EC" id="4.3.1.32" evidence="6"/>
<dbReference type="Pfam" id="PF19288">
    <property type="entry name" value="CofH_C"/>
    <property type="match status" value="1"/>
</dbReference>
<evidence type="ECO:0000256" key="7">
    <source>
        <dbReference type="ARBA" id="ARBA00012289"/>
    </source>
</evidence>
<keyword evidence="12" id="KW-0479">Metal-binding</keyword>
<comment type="catalytic activity">
    <reaction evidence="17">
        <text>5-amino-5-(4-hydroxybenzyl)-6-(D-ribitylimino)-5,6-dihydrouracil + S-adenosyl-L-methionine = 7,8-didemethyl-8-hydroxy-5-deazariboflavin + 5'-deoxyadenosine + L-methionine + NH4(+) + H(+)</text>
        <dbReference type="Rhea" id="RHEA:55204"/>
        <dbReference type="ChEBI" id="CHEBI:15378"/>
        <dbReference type="ChEBI" id="CHEBI:17319"/>
        <dbReference type="ChEBI" id="CHEBI:28938"/>
        <dbReference type="ChEBI" id="CHEBI:57844"/>
        <dbReference type="ChEBI" id="CHEBI:59789"/>
        <dbReference type="ChEBI" id="CHEBI:59904"/>
        <dbReference type="ChEBI" id="CHEBI:85936"/>
        <dbReference type="EC" id="4.3.1.32"/>
    </reaction>
</comment>
<dbReference type="GO" id="GO:0016740">
    <property type="term" value="F:transferase activity"/>
    <property type="evidence" value="ECO:0007669"/>
    <property type="project" value="UniProtKB-KW"/>
</dbReference>
<comment type="similarity">
    <text evidence="5">In the N-terminal section; belongs to the radical SAM superfamily. CofG family.</text>
</comment>
<keyword evidence="21" id="KW-1185">Reference proteome</keyword>
<evidence type="ECO:0000256" key="5">
    <source>
        <dbReference type="ARBA" id="ARBA00010826"/>
    </source>
</evidence>
<comment type="caution">
    <text evidence="20">The sequence shown here is derived from an EMBL/GenBank/DDBJ whole genome shotgun (WGS) entry which is preliminary data.</text>
</comment>
<evidence type="ECO:0000259" key="19">
    <source>
        <dbReference type="PROSITE" id="PS51918"/>
    </source>
</evidence>
<keyword evidence="13" id="KW-0408">Iron</keyword>
<dbReference type="NCBIfam" id="NF004884">
    <property type="entry name" value="PRK06245.1"/>
    <property type="match status" value="1"/>
</dbReference>
<dbReference type="NCBIfam" id="TIGR03550">
    <property type="entry name" value="F420_cofG"/>
    <property type="match status" value="1"/>
</dbReference>
<dbReference type="SUPFAM" id="SSF102114">
    <property type="entry name" value="Radical SAM enzymes"/>
    <property type="match status" value="2"/>
</dbReference>
<organism evidence="20 21">
    <name type="scientific">Sphingomonas longa</name>
    <dbReference type="NCBI Taxonomy" id="2778730"/>
    <lineage>
        <taxon>Bacteria</taxon>
        <taxon>Pseudomonadati</taxon>
        <taxon>Pseudomonadota</taxon>
        <taxon>Alphaproteobacteria</taxon>
        <taxon>Sphingomonadales</taxon>
        <taxon>Sphingomonadaceae</taxon>
        <taxon>Sphingomonas</taxon>
    </lineage>
</organism>
<evidence type="ECO:0000256" key="15">
    <source>
        <dbReference type="ARBA" id="ARBA00023239"/>
    </source>
</evidence>
<dbReference type="InterPro" id="IPR013785">
    <property type="entry name" value="Aldolase_TIM"/>
</dbReference>
<evidence type="ECO:0000256" key="1">
    <source>
        <dbReference type="ARBA" id="ARBA00001966"/>
    </source>
</evidence>
<keyword evidence="9" id="KW-0004">4Fe-4S</keyword>
<comment type="pathway">
    <text evidence="3">Cofactor biosynthesis; coenzyme F0 biosynthesis.</text>
</comment>
<evidence type="ECO:0000256" key="3">
    <source>
        <dbReference type="ARBA" id="ARBA00004712"/>
    </source>
</evidence>
<evidence type="ECO:0000256" key="11">
    <source>
        <dbReference type="ARBA" id="ARBA00022691"/>
    </source>
</evidence>
<dbReference type="InterPro" id="IPR007197">
    <property type="entry name" value="rSAM"/>
</dbReference>
<evidence type="ECO:0000313" key="20">
    <source>
        <dbReference type="EMBL" id="MBM6577811.1"/>
    </source>
</evidence>
<evidence type="ECO:0000256" key="6">
    <source>
        <dbReference type="ARBA" id="ARBA00012126"/>
    </source>
</evidence>
<dbReference type="HAMAP" id="MF_01612">
    <property type="entry name" value="FO_synth_sub2"/>
    <property type="match status" value="1"/>
</dbReference>
<evidence type="ECO:0000256" key="8">
    <source>
        <dbReference type="ARBA" id="ARBA00022220"/>
    </source>
</evidence>
<comment type="cofactor">
    <cofactor evidence="1">
        <name>[4Fe-4S] cluster</name>
        <dbReference type="ChEBI" id="CHEBI:49883"/>
    </cofactor>
</comment>
<keyword evidence="10 20" id="KW-0808">Transferase</keyword>
<dbReference type="PROSITE" id="PS51918">
    <property type="entry name" value="RADICAL_SAM"/>
    <property type="match status" value="2"/>
</dbReference>
<dbReference type="SFLD" id="SFLDF00294">
    <property type="entry name" value="7_8-didemethyl-8-hydroxy-5-dea"/>
    <property type="match status" value="1"/>
</dbReference>
<comment type="catalytic activity">
    <reaction evidence="16">
        <text>5-amino-6-(D-ribitylamino)uracil + L-tyrosine + S-adenosyl-L-methionine = 5-amino-5-(4-hydroxybenzyl)-6-(D-ribitylimino)-5,6-dihydrouracil + 2-iminoacetate + 5'-deoxyadenosine + L-methionine + H(+)</text>
        <dbReference type="Rhea" id="RHEA:55200"/>
        <dbReference type="ChEBI" id="CHEBI:15378"/>
        <dbReference type="ChEBI" id="CHEBI:15934"/>
        <dbReference type="ChEBI" id="CHEBI:17319"/>
        <dbReference type="ChEBI" id="CHEBI:57844"/>
        <dbReference type="ChEBI" id="CHEBI:58315"/>
        <dbReference type="ChEBI" id="CHEBI:59789"/>
        <dbReference type="ChEBI" id="CHEBI:77846"/>
        <dbReference type="ChEBI" id="CHEBI:85936"/>
        <dbReference type="EC" id="2.5.1.147"/>
    </reaction>
</comment>
<evidence type="ECO:0000256" key="14">
    <source>
        <dbReference type="ARBA" id="ARBA00023014"/>
    </source>
</evidence>
<dbReference type="NCBIfam" id="TIGR00423">
    <property type="entry name" value="CofH family radical SAM protein"/>
    <property type="match status" value="1"/>
</dbReference>
<name>A0ABS2DA34_9SPHN</name>
<dbReference type="InterPro" id="IPR019940">
    <property type="entry name" value="CofH_family"/>
</dbReference>
<dbReference type="SFLD" id="SFLDG01388">
    <property type="entry name" value="7_8-didemethyl-8-hydroxy-5-dea"/>
    <property type="match status" value="2"/>
</dbReference>
<evidence type="ECO:0000256" key="4">
    <source>
        <dbReference type="ARBA" id="ARBA00010051"/>
    </source>
</evidence>
<keyword evidence="14" id="KW-0411">Iron-sulfur</keyword>
<dbReference type="SFLD" id="SFLDS00029">
    <property type="entry name" value="Radical_SAM"/>
    <property type="match status" value="3"/>
</dbReference>
<feature type="domain" description="Radical SAM core" evidence="19">
    <location>
        <begin position="61"/>
        <end position="308"/>
    </location>
</feature>
<sequence>MERGDLMGGRAATSAGQGEPCEGAAGHEETGSWMARVEPLSITALSALAWDRARAFHGTRITYSPKVFIPLTRLCRDVCHYCSFAQVPRPGHRAYLTPDEIRGIAAAGAAAGCGEALFTLGEQPEARYSVARAELADLGHATTNAYCAAMADMVQREFGLVAHVNAGIMTVDELAAFRRASGSQGLMLESTSERLTQKGGVHHGSPGKAPQRRLALLEQAGTLAIPFTTGILIGIGETRSERVDALLAIRDLHVRHDHIQEVIVQNFLPKPGTKLADVPAAGFDELLWTAAVARLILPGTVHLQVPPNLSFDRFGELLAAGIDDWGGVSPVTPDHVNPEAAWPAADRLAAITAAAGLELVPRLPVYPDYLAQRSRWLDPAVAPVVLRASDGAGLLRQDRWFPGGTEIVVPPAAPTLLAAGPRIDAILARADRGERIDSGDIAELLDARGGAAAAVMAAADAARARQAGDTITYVVNRNINYTNICAYKCGFCAFSKGKKHEHLRGKPYDLPLAEIGRRVAEAWGRGATEVCMQGGIHPRFTGRDYLAVLATAKEVQPSIHVHAFSPLEVQHGAATLEMGERRYLEMLRDAGLGSLPGTAAEILDDKVRAQICPDKLDTAGWLRIVRTAHEIGLRTTATIMFGHVEGHGDAARHLLAIRDLQDETGGFTEFVPLPFVHAEAPMFLKGLARRGPTFREVELMHAVARLVLGPLIPNIQSSWVKLGEAGMERCLCAGVNDLGGTLMNESISRAAGASHGQEWSPRAIEAFGERVGRPVRQRTTLYGTPHAGRRNQSINAAPLTPLQFATAAC</sequence>
<dbReference type="Proteomes" id="UP000763641">
    <property type="component" value="Unassembled WGS sequence"/>
</dbReference>
<dbReference type="InterPro" id="IPR034405">
    <property type="entry name" value="F420"/>
</dbReference>
<dbReference type="InterPro" id="IPR058240">
    <property type="entry name" value="rSAM_sf"/>
</dbReference>
<dbReference type="SFLD" id="SFLDG01389">
    <property type="entry name" value="menaquinone_synthsis_involved"/>
    <property type="match status" value="1"/>
</dbReference>
<dbReference type="SFLD" id="SFLDG01064">
    <property type="entry name" value="F420__menaquinone_cofactor_bio"/>
    <property type="match status" value="3"/>
</dbReference>
<evidence type="ECO:0000313" key="21">
    <source>
        <dbReference type="Proteomes" id="UP000763641"/>
    </source>
</evidence>
<comment type="similarity">
    <text evidence="4">In the C-terminal section; belongs to the radical SAM superfamily. CofH family.</text>
</comment>
<evidence type="ECO:0000256" key="9">
    <source>
        <dbReference type="ARBA" id="ARBA00022485"/>
    </source>
</evidence>
<keyword evidence="15" id="KW-0456">Lyase</keyword>
<accession>A0ABS2DA34</accession>
<keyword evidence="11" id="KW-0949">S-adenosyl-L-methionine</keyword>
<comment type="function">
    <text evidence="2">Catalyzes the radical-mediated synthesis of 7,8-didemethyl-8-hydroxy-5-deazariboflavin (FO) from 5-amino-6-(D-ribitylamino)uracil and L-tyrosine.</text>
</comment>
<evidence type="ECO:0000256" key="16">
    <source>
        <dbReference type="ARBA" id="ARBA00048468"/>
    </source>
</evidence>
<dbReference type="PANTHER" id="PTHR43076:SF1">
    <property type="entry name" value="LIPOYL SYNTHASE 2"/>
    <property type="match status" value="1"/>
</dbReference>
<dbReference type="InterPro" id="IPR020050">
    <property type="entry name" value="FO_synthase_su2"/>
</dbReference>
<dbReference type="InterPro" id="IPR019939">
    <property type="entry name" value="CofG_family"/>
</dbReference>
<dbReference type="InterPro" id="IPR006638">
    <property type="entry name" value="Elp3/MiaA/NifB-like_rSAM"/>
</dbReference>
<evidence type="ECO:0000256" key="17">
    <source>
        <dbReference type="ARBA" id="ARBA00048974"/>
    </source>
</evidence>
<dbReference type="EC" id="2.5.1.147" evidence="7"/>
<evidence type="ECO:0000256" key="2">
    <source>
        <dbReference type="ARBA" id="ARBA00003692"/>
    </source>
</evidence>
<dbReference type="EMBL" id="JAFEMC010000005">
    <property type="protein sequence ID" value="MBM6577811.1"/>
    <property type="molecule type" value="Genomic_DNA"/>
</dbReference>
<dbReference type="Pfam" id="PF04055">
    <property type="entry name" value="Radical_SAM"/>
    <property type="match status" value="2"/>
</dbReference>